<dbReference type="OrthoDB" id="114108at2"/>
<organism evidence="2 3">
    <name type="scientific">Novosphingobium pentaromativorans US6-1</name>
    <dbReference type="NCBI Taxonomy" id="1088721"/>
    <lineage>
        <taxon>Bacteria</taxon>
        <taxon>Pseudomonadati</taxon>
        <taxon>Pseudomonadota</taxon>
        <taxon>Alphaproteobacteria</taxon>
        <taxon>Sphingomonadales</taxon>
        <taxon>Sphingomonadaceae</taxon>
        <taxon>Novosphingobium</taxon>
    </lineage>
</organism>
<evidence type="ECO:0000313" key="3">
    <source>
        <dbReference type="Proteomes" id="UP000004030"/>
    </source>
</evidence>
<comment type="caution">
    <text evidence="2">The sequence shown here is derived from an EMBL/GenBank/DDBJ whole genome shotgun (WGS) entry which is preliminary data.</text>
</comment>
<dbReference type="STRING" id="1088721.JI59_14580"/>
<dbReference type="PANTHER" id="PTHR43685">
    <property type="entry name" value="GLYCOSYLTRANSFERASE"/>
    <property type="match status" value="1"/>
</dbReference>
<dbReference type="Proteomes" id="UP000004030">
    <property type="component" value="Unassembled WGS sequence"/>
</dbReference>
<feature type="domain" description="Glycosyltransferase 2-like" evidence="1">
    <location>
        <begin position="82"/>
        <end position="250"/>
    </location>
</feature>
<dbReference type="InterPro" id="IPR001173">
    <property type="entry name" value="Glyco_trans_2-like"/>
</dbReference>
<dbReference type="InterPro" id="IPR050834">
    <property type="entry name" value="Glycosyltransf_2"/>
</dbReference>
<dbReference type="Pfam" id="PF00535">
    <property type="entry name" value="Glycos_transf_2"/>
    <property type="match status" value="1"/>
</dbReference>
<evidence type="ECO:0000313" key="2">
    <source>
        <dbReference type="EMBL" id="EHJ61937.1"/>
    </source>
</evidence>
<dbReference type="KEGG" id="npn:JI59_14580"/>
<keyword evidence="2" id="KW-0808">Transferase</keyword>
<protein>
    <submittedName>
        <fullName evidence="2">Glycosyltransferase</fullName>
    </submittedName>
</protein>
<dbReference type="PATRIC" id="fig|1088721.3.peg.1088"/>
<dbReference type="AlphaFoldDB" id="G6E9T2"/>
<gene>
    <name evidence="2" type="ORF">NSU_1103</name>
</gene>
<keyword evidence="3" id="KW-1185">Reference proteome</keyword>
<dbReference type="EMBL" id="AGFM01000013">
    <property type="protein sequence ID" value="EHJ61937.1"/>
    <property type="molecule type" value="Genomic_DNA"/>
</dbReference>
<dbReference type="CDD" id="cd00761">
    <property type="entry name" value="Glyco_tranf_GTA_type"/>
    <property type="match status" value="1"/>
</dbReference>
<dbReference type="InterPro" id="IPR029044">
    <property type="entry name" value="Nucleotide-diphossugar_trans"/>
</dbReference>
<sequence length="384" mass="43501">MSRIAIEHIDASAMPPAPVRETARTLLVFWWQDMPVGQVIDEGRPGERIDLERHWQAFTTSPALVRARDMAADLLRPTLDASVVICTRDRPDVLRECLASLVHQSYRPAEVIVVDNASVDDRTRQVAQEAGVVYVREDRPGLDIARNSGARRARSPVIAYTDDDVRLHPRWLERLTLALEAGDAMAVTGLVLPAELETEAQILFETHWSFGQGYLPRRFDENFFAMDRQTGSEVWTIGAGASMAFHRRAFEIAGYFDERLDVGAAGCSGDSEYWHRILSHGGVCVYDPAAVAFHVHRREIAGLASQIYHYMRGHAAALMVQHERTGNRGNLRRAFAIMPRYYAGRALRRLVRGERPDNRFLRQEISGYVAGLIYYWRHRKAPQP</sequence>
<dbReference type="SUPFAM" id="SSF53448">
    <property type="entry name" value="Nucleotide-diphospho-sugar transferases"/>
    <property type="match status" value="1"/>
</dbReference>
<name>G6E9T2_9SPHN</name>
<dbReference type="RefSeq" id="WP_007012018.1">
    <property type="nucleotide sequence ID" value="NZ_AGFM01000013.1"/>
</dbReference>
<proteinExistence type="predicted"/>
<dbReference type="Gene3D" id="3.90.550.10">
    <property type="entry name" value="Spore Coat Polysaccharide Biosynthesis Protein SpsA, Chain A"/>
    <property type="match status" value="1"/>
</dbReference>
<dbReference type="GO" id="GO:0016740">
    <property type="term" value="F:transferase activity"/>
    <property type="evidence" value="ECO:0007669"/>
    <property type="project" value="UniProtKB-KW"/>
</dbReference>
<dbReference type="eggNOG" id="COG1216">
    <property type="taxonomic scope" value="Bacteria"/>
</dbReference>
<dbReference type="PANTHER" id="PTHR43685:SF2">
    <property type="entry name" value="GLYCOSYLTRANSFERASE 2-LIKE DOMAIN-CONTAINING PROTEIN"/>
    <property type="match status" value="1"/>
</dbReference>
<evidence type="ECO:0000259" key="1">
    <source>
        <dbReference type="Pfam" id="PF00535"/>
    </source>
</evidence>
<reference evidence="2 3" key="1">
    <citation type="journal article" date="2012" name="J. Bacteriol.">
        <title>Genome sequence of benzo(a)pyrene-degrading bacterium Novosphingobium pentaromativorans US6-1.</title>
        <authorList>
            <person name="Luo Y.R."/>
            <person name="Kang S.G."/>
            <person name="Kim S.J."/>
            <person name="Kim M.R."/>
            <person name="Li N."/>
            <person name="Lee J.H."/>
            <person name="Kwon K.K."/>
        </authorList>
    </citation>
    <scope>NUCLEOTIDE SEQUENCE [LARGE SCALE GENOMIC DNA]</scope>
    <source>
        <strain evidence="2 3">US6-1</strain>
    </source>
</reference>
<accession>G6E9T2</accession>